<feature type="transmembrane region" description="Helical" evidence="1">
    <location>
        <begin position="64"/>
        <end position="84"/>
    </location>
</feature>
<keyword evidence="1" id="KW-0812">Transmembrane</keyword>
<dbReference type="AlphaFoldDB" id="A0A1G9ZDM3"/>
<accession>A0A1G9ZDM3</accession>
<evidence type="ECO:0000313" key="2">
    <source>
        <dbReference type="EMBL" id="SDN19429.1"/>
    </source>
</evidence>
<dbReference type="Proteomes" id="UP000199341">
    <property type="component" value="Unassembled WGS sequence"/>
</dbReference>
<name>A0A1G9ZDM3_9ACTN</name>
<reference evidence="2 3" key="1">
    <citation type="submission" date="2016-10" db="EMBL/GenBank/DDBJ databases">
        <authorList>
            <person name="de Groot N.N."/>
        </authorList>
    </citation>
    <scope>NUCLEOTIDE SEQUENCE [LARGE SCALE GENOMIC DNA]</scope>
    <source>
        <strain evidence="2 3">CGMCC 4.2022</strain>
    </source>
</reference>
<keyword evidence="1" id="KW-1133">Transmembrane helix</keyword>
<evidence type="ECO:0008006" key="4">
    <source>
        <dbReference type="Google" id="ProtNLM"/>
    </source>
</evidence>
<dbReference type="EMBL" id="FNIE01000003">
    <property type="protein sequence ID" value="SDN19429.1"/>
    <property type="molecule type" value="Genomic_DNA"/>
</dbReference>
<protein>
    <recommendedName>
        <fullName evidence="4">ABC transporter permease</fullName>
    </recommendedName>
</protein>
<organism evidence="2 3">
    <name type="scientific">Actinacidiphila guanduensis</name>
    <dbReference type="NCBI Taxonomy" id="310781"/>
    <lineage>
        <taxon>Bacteria</taxon>
        <taxon>Bacillati</taxon>
        <taxon>Actinomycetota</taxon>
        <taxon>Actinomycetes</taxon>
        <taxon>Kitasatosporales</taxon>
        <taxon>Streptomycetaceae</taxon>
        <taxon>Actinacidiphila</taxon>
    </lineage>
</organism>
<dbReference type="Pfam" id="PF12730">
    <property type="entry name" value="ABC2_membrane_4"/>
    <property type="match status" value="1"/>
</dbReference>
<dbReference type="STRING" id="310781.SAMN05216259_103118"/>
<gene>
    <name evidence="2" type="ORF">SAMN05216259_103118</name>
</gene>
<sequence>MAATSAVLQSEWTKIRSVRSTVWTLALAFLVTLVLGAVICLVFNSQWDSMSTSDKLTFDPTNTSFFGMTLGQLALIVFGVLVFSSEYSTGMIRTSLAAVPQRGHFYLAKVAVAGLLALVVGMVTSFLTFFVGQALLGPHKAQIGDPGVLRAVFGAGLYMTLLVLLCVGAAAMLRSPMLGLGILMPFFFLVSPILSAVPKVKSVARYFPDQAGQKIMQVVPSSDDHTHYGPWGGILIMAIWVAAALLGGYLVLRNRDA</sequence>
<dbReference type="RefSeq" id="WP_093783395.1">
    <property type="nucleotide sequence ID" value="NZ_FNIE01000003.1"/>
</dbReference>
<keyword evidence="3" id="KW-1185">Reference proteome</keyword>
<feature type="transmembrane region" description="Helical" evidence="1">
    <location>
        <begin position="231"/>
        <end position="252"/>
    </location>
</feature>
<feature type="transmembrane region" description="Helical" evidence="1">
    <location>
        <begin position="105"/>
        <end position="131"/>
    </location>
</feature>
<evidence type="ECO:0000313" key="3">
    <source>
        <dbReference type="Proteomes" id="UP000199341"/>
    </source>
</evidence>
<dbReference type="OrthoDB" id="3297477at2"/>
<keyword evidence="1" id="KW-0472">Membrane</keyword>
<feature type="transmembrane region" description="Helical" evidence="1">
    <location>
        <begin position="151"/>
        <end position="171"/>
    </location>
</feature>
<feature type="transmembrane region" description="Helical" evidence="1">
    <location>
        <begin position="178"/>
        <end position="197"/>
    </location>
</feature>
<proteinExistence type="predicted"/>
<evidence type="ECO:0000256" key="1">
    <source>
        <dbReference type="SAM" id="Phobius"/>
    </source>
</evidence>
<feature type="transmembrane region" description="Helical" evidence="1">
    <location>
        <begin position="21"/>
        <end position="44"/>
    </location>
</feature>